<name>A0A7J7F8N3_DICBM</name>
<evidence type="ECO:0000313" key="3">
    <source>
        <dbReference type="EMBL" id="KAF5924369.1"/>
    </source>
</evidence>
<accession>A0A7J7F8N3</accession>
<organism evidence="3 4">
    <name type="scientific">Diceros bicornis minor</name>
    <name type="common">South-central black rhinoceros</name>
    <dbReference type="NCBI Taxonomy" id="77932"/>
    <lineage>
        <taxon>Eukaryota</taxon>
        <taxon>Metazoa</taxon>
        <taxon>Chordata</taxon>
        <taxon>Craniata</taxon>
        <taxon>Vertebrata</taxon>
        <taxon>Euteleostomi</taxon>
        <taxon>Mammalia</taxon>
        <taxon>Eutheria</taxon>
        <taxon>Laurasiatheria</taxon>
        <taxon>Perissodactyla</taxon>
        <taxon>Rhinocerotidae</taxon>
        <taxon>Diceros</taxon>
    </lineage>
</organism>
<protein>
    <recommendedName>
        <fullName evidence="2">KRAB domain-containing protein</fullName>
    </recommendedName>
</protein>
<evidence type="ECO:0000259" key="2">
    <source>
        <dbReference type="PROSITE" id="PS50805"/>
    </source>
</evidence>
<dbReference type="InterPro" id="IPR036051">
    <property type="entry name" value="KRAB_dom_sf"/>
</dbReference>
<dbReference type="Gene3D" id="6.10.140.140">
    <property type="match status" value="1"/>
</dbReference>
<proteinExistence type="predicted"/>
<dbReference type="Proteomes" id="UP000551758">
    <property type="component" value="Unassembled WGS sequence"/>
</dbReference>
<gene>
    <name evidence="3" type="ORF">HPG69_012623</name>
</gene>
<dbReference type="PANTHER" id="PTHR23232">
    <property type="entry name" value="KRAB DOMAIN C2H2 ZINC FINGER"/>
    <property type="match status" value="1"/>
</dbReference>
<dbReference type="AlphaFoldDB" id="A0A7J7F8N3"/>
<dbReference type="Pfam" id="PF01352">
    <property type="entry name" value="KRAB"/>
    <property type="match status" value="1"/>
</dbReference>
<dbReference type="InterPro" id="IPR050169">
    <property type="entry name" value="Krueppel_C2H2_ZnF"/>
</dbReference>
<dbReference type="PANTHER" id="PTHR23232:SF158">
    <property type="entry name" value="KRAB DOMAIN-CONTAINING PROTEIN 5"/>
    <property type="match status" value="1"/>
</dbReference>
<keyword evidence="4" id="KW-1185">Reference proteome</keyword>
<feature type="region of interest" description="Disordered" evidence="1">
    <location>
        <begin position="1"/>
        <end position="33"/>
    </location>
</feature>
<dbReference type="SMART" id="SM00349">
    <property type="entry name" value="KRAB"/>
    <property type="match status" value="1"/>
</dbReference>
<evidence type="ECO:0000256" key="1">
    <source>
        <dbReference type="SAM" id="MobiDB-lite"/>
    </source>
</evidence>
<dbReference type="SUPFAM" id="SSF109640">
    <property type="entry name" value="KRAB domain (Kruppel-associated box)"/>
    <property type="match status" value="1"/>
</dbReference>
<dbReference type="PROSITE" id="PS50805">
    <property type="entry name" value="KRAB"/>
    <property type="match status" value="1"/>
</dbReference>
<evidence type="ECO:0000313" key="4">
    <source>
        <dbReference type="Proteomes" id="UP000551758"/>
    </source>
</evidence>
<reference evidence="3 4" key="1">
    <citation type="journal article" date="2020" name="Mol. Biol. Evol.">
        <title>Interspecific Gene Flow and the Evolution of Specialization in Black and White Rhinoceros.</title>
        <authorList>
            <person name="Moodley Y."/>
            <person name="Westbury M.V."/>
            <person name="Russo I.M."/>
            <person name="Gopalakrishnan S."/>
            <person name="Rakotoarivelo A."/>
            <person name="Olsen R.A."/>
            <person name="Prost S."/>
            <person name="Tunstall T."/>
            <person name="Ryder O.A."/>
            <person name="Dalen L."/>
            <person name="Bruford M.W."/>
        </authorList>
    </citation>
    <scope>NUCLEOTIDE SEQUENCE [LARGE SCALE GENOMIC DNA]</scope>
    <source>
        <strain evidence="3">SBR-YM</strain>
        <tissue evidence="3">Skin</tissue>
    </source>
</reference>
<dbReference type="EMBL" id="JACDTQ010001023">
    <property type="protein sequence ID" value="KAF5924369.1"/>
    <property type="molecule type" value="Genomic_DNA"/>
</dbReference>
<comment type="caution">
    <text evidence="3">The sequence shown here is derived from an EMBL/GenBank/DDBJ whole genome shotgun (WGS) entry which is preliminary data.</text>
</comment>
<dbReference type="InterPro" id="IPR001909">
    <property type="entry name" value="KRAB"/>
</dbReference>
<feature type="domain" description="KRAB" evidence="2">
    <location>
        <begin position="194"/>
        <end position="265"/>
    </location>
</feature>
<sequence length="400" mass="45394">MRLKQAAAERGARRTNLSVGPERLGPTSLGILKGRNPQAPWAKESASVLSHHQMDEIFKMEQEERPWVIIEFENTEKNHSSKRRNLESSGSLDINLNDEHVGKEANGSGLHFPGAIASKATSSRKAALAYCPGSRRGAPVCGGRAALSKCQTTFPNVHRTRGNVQSAHRPLRAIGGIARESLRTVPRGPQGQQLMFRHVAVDFSQEEWECLDSEQRDLYRDVMLENYSNMVSLGLCIYQPDVFSLLEKGKEPWRVLKDETRGPCTDMQSRYQTKKLSQKNGVFERALSQCEIMEICKKHSIECLCFRRDLESNVFKMYLLRKAKCSHISWESQKSEENMLLLKSRKKLNKNKNRKPHTAQFNTNCCQQNALGQEYLAFTLFLSEKHNVVYKTLGKKPTGI</sequence>
<dbReference type="CDD" id="cd07765">
    <property type="entry name" value="KRAB_A-box"/>
    <property type="match status" value="1"/>
</dbReference>
<dbReference type="GO" id="GO:0006355">
    <property type="term" value="P:regulation of DNA-templated transcription"/>
    <property type="evidence" value="ECO:0007669"/>
    <property type="project" value="InterPro"/>
</dbReference>